<dbReference type="Pfam" id="PF00880">
    <property type="entry name" value="Nebulin"/>
    <property type="match status" value="16"/>
</dbReference>
<dbReference type="GO" id="GO:0030018">
    <property type="term" value="C:Z disc"/>
    <property type="evidence" value="ECO:0007669"/>
    <property type="project" value="InterPro"/>
</dbReference>
<dbReference type="Proteomes" id="UP000261600">
    <property type="component" value="Unplaced"/>
</dbReference>
<evidence type="ECO:0000313" key="4">
    <source>
        <dbReference type="Proteomes" id="UP000261600"/>
    </source>
</evidence>
<dbReference type="GO" id="GO:0051015">
    <property type="term" value="F:actin filament binding"/>
    <property type="evidence" value="ECO:0007669"/>
    <property type="project" value="InterPro"/>
</dbReference>
<name>A0A3Q3ITL5_MONAL</name>
<dbReference type="PANTHER" id="PTHR11039:SF37">
    <property type="entry name" value="NEBULIN"/>
    <property type="match status" value="1"/>
</dbReference>
<evidence type="ECO:0008006" key="5">
    <source>
        <dbReference type="Google" id="ProtNLM"/>
    </source>
</evidence>
<dbReference type="SMART" id="SM00227">
    <property type="entry name" value="NEBU"/>
    <property type="match status" value="28"/>
</dbReference>
<keyword evidence="4" id="KW-1185">Reference proteome</keyword>
<dbReference type="InterPro" id="IPR013998">
    <property type="entry name" value="Nebulin-like"/>
</dbReference>
<evidence type="ECO:0000256" key="1">
    <source>
        <dbReference type="ARBA" id="ARBA00022737"/>
    </source>
</evidence>
<dbReference type="Ensembl" id="ENSMALT00000004112.1">
    <property type="protein sequence ID" value="ENSMALP00000004011.1"/>
    <property type="gene ID" value="ENSMALG00000002838.1"/>
</dbReference>
<accession>A0A3Q3ITL5</accession>
<dbReference type="AlphaFoldDB" id="A0A3Q3ITL5"/>
<evidence type="ECO:0000313" key="3">
    <source>
        <dbReference type="Ensembl" id="ENSMALP00000004011.1"/>
    </source>
</evidence>
<dbReference type="PRINTS" id="PR00510">
    <property type="entry name" value="NEBULIN"/>
</dbReference>
<dbReference type="PANTHER" id="PTHR11039">
    <property type="entry name" value="NEBULIN"/>
    <property type="match status" value="1"/>
</dbReference>
<dbReference type="GO" id="GO:0071691">
    <property type="term" value="P:cardiac muscle thin filament assembly"/>
    <property type="evidence" value="ECO:0007669"/>
    <property type="project" value="TreeGrafter"/>
</dbReference>
<evidence type="ECO:0000256" key="2">
    <source>
        <dbReference type="ARBA" id="ARBA00023203"/>
    </source>
</evidence>
<dbReference type="InterPro" id="IPR055297">
    <property type="entry name" value="NEBU/NEBL"/>
</dbReference>
<reference evidence="3" key="2">
    <citation type="submission" date="2025-09" db="UniProtKB">
        <authorList>
            <consortium name="Ensembl"/>
        </authorList>
    </citation>
    <scope>IDENTIFICATION</scope>
</reference>
<keyword evidence="1" id="KW-0677">Repeat</keyword>
<reference evidence="3" key="1">
    <citation type="submission" date="2025-08" db="UniProtKB">
        <authorList>
            <consortium name="Ensembl"/>
        </authorList>
    </citation>
    <scope>IDENTIFICATION</scope>
</reference>
<dbReference type="PROSITE" id="PS51216">
    <property type="entry name" value="NEBULIN"/>
    <property type="match status" value="16"/>
</dbReference>
<keyword evidence="2" id="KW-0009">Actin-binding</keyword>
<proteinExistence type="predicted"/>
<sequence length="1219" mass="139573">GYRMQVGHHIGARSIKDDPLLMLALNSAKIASDVLYKKDFNQSKTRFNLPVDMLSIEHAKKCQVQVNDFNYRTHLHQWTCLPDSNDVVQAKKAYDLQSDDETLFLCSGKYKALFLFEYIFPFVQKTYKQAHEESKKKGYDMRNDAIPIIAAKASRDIASDYKYKAGYRMQVGHHIGARSIKDDPLLMLALNSAKIASDVLYKKDFNQSKTRFHLPVDMLSIEHAKKCQVQVNDFNYRTHLHQWTCLPDSNDVVQARKAYNLQSDLVYKADLDEVVGVGWVTIGSLDVLKAKNAANILNDPFEVIDKALFLFEYIFPFVQKTYKQAHEESKKKGYDMRNDAIPIIAAKASRDIASDYKYKAGYRMQVGHHIGARSIKDDPLLMLALNSAKIASDVLYKKDFNQSKTRFHLPVDMLSIEHAKKCQVQVNDFNYRTHLHQWTCLPDSNDVVQARKAYNLQSDLVYKADLDEVVGVGWVTIGSLDVLKAKNAANILNDRLYRQKPDTLKYKTDMTSMPMVLAKTNADIMNKVKNITYNLKGYDLKADAVSVVAAKHSRDIISDYKYKTGYRMQVGHHIGARTIHDDPLIMLALNSVKIASDVLYKKDFNQSKTRFHLPVDMLSIEHAKKCQVQVNDFNYRTYLHQWTCLPDSNDVVQARKAYDLQSDAVYKTDMEWIKGTGWVPIGSPDVEKAKKAAEILSERKYRQPPSNFTFTAKTSDMPFALAQANAQIMDKVEKAHLLFVVFQKHYREGYVESLNKGYTLPKDAISVLSAKASREIISDYKYKAGFRSQCGRHIGPRSVKDDPLIMLAAHVALITSDNVYKKDFNQSKTRFHLPVDMLSIEHAKKCQVQVNDFNYRTHLHQWTCLPDSNDVVQARKVYDLNSDAVYRSDLEWLRGCGWSPHDSLHVIKARNAQNILNDRLYRQHPSTVPFTSIVDLPSIVLSKQNSDNLSDRKYTELWDKEKLIIHMLPDTPLFELSKTNSINISGKLYTKAWDEHKARGYHIKADTIAVQNAKASRDIISDVRKNTDTVGHHIGARSIHDDPLIMLALNTAKIASDVLYKKDFNQSKTRFHLPVDMLSIEHAKKCQVQVNDFNYRTHLHQWTCLPDSNDVVQAKKAYDLQSDAVYKSDLEWLRGCGWMPDQSVHVLKAKNAQKILADDLNWMKGSGCYAWDTPEILRAKKSYALQSEVSNNTGDHREPFEMLRIVFDLLSVLFLFVKL</sequence>
<protein>
    <recommendedName>
        <fullName evidence="5">Nebulin</fullName>
    </recommendedName>
</protein>
<dbReference type="InterPro" id="IPR000900">
    <property type="entry name" value="Nebulin_repeat"/>
</dbReference>
<organism evidence="3 4">
    <name type="scientific">Monopterus albus</name>
    <name type="common">Swamp eel</name>
    <dbReference type="NCBI Taxonomy" id="43700"/>
    <lineage>
        <taxon>Eukaryota</taxon>
        <taxon>Metazoa</taxon>
        <taxon>Chordata</taxon>
        <taxon>Craniata</taxon>
        <taxon>Vertebrata</taxon>
        <taxon>Euteleostomi</taxon>
        <taxon>Actinopterygii</taxon>
        <taxon>Neopterygii</taxon>
        <taxon>Teleostei</taxon>
        <taxon>Neoteleostei</taxon>
        <taxon>Acanthomorphata</taxon>
        <taxon>Anabantaria</taxon>
        <taxon>Synbranchiformes</taxon>
        <taxon>Synbranchidae</taxon>
        <taxon>Monopterus</taxon>
    </lineage>
</organism>